<dbReference type="SUPFAM" id="SSF54197">
    <property type="entry name" value="HIT-like"/>
    <property type="match status" value="1"/>
</dbReference>
<feature type="active site" description="Nucleophile" evidence="2">
    <location>
        <position position="283"/>
    </location>
</feature>
<gene>
    <name evidence="3" type="ORF">BDY21DRAFT_378246</name>
</gene>
<dbReference type="FunFam" id="3.30.428.10:FF:000016">
    <property type="entry name" value="Scavenger mRNA decapping enzyme"/>
    <property type="match status" value="1"/>
</dbReference>
<dbReference type="EMBL" id="MU001676">
    <property type="protein sequence ID" value="KAF2459192.1"/>
    <property type="molecule type" value="Genomic_DNA"/>
</dbReference>
<sequence>MRGEDDWIGTEIILEFWGTRTSEMGSSPTAAEAEALIPRFKLEKLLNQDQGGRRISLLGTIDSRPALLLAERAAFPSTAASLTNFSTSLKHITNLGANDVYSWFLANSDPCRASTPSDADNGAPSPLPPDLKLNLIYPCGPRHVAKYSAQGVRVVTETPGVYERHVRPRMETAREAGKLDWIWNIIEGRAEQEDVFYRERGEEGFLVIPDLNWDRKTLTSLHVLAIVERGDIWSLRDLSRKHLNWLRHMRQKIVDATVKLYPEIESDQLKLYVHYQPTYYHFHVHVVHACLEAGTTQAVGKAFGLDNVISQLDNMNATNKGDGAGMADVDITYNLGEQSELWQEVFLPIKEGRLE</sequence>
<dbReference type="GO" id="GO:0005634">
    <property type="term" value="C:nucleus"/>
    <property type="evidence" value="ECO:0007669"/>
    <property type="project" value="TreeGrafter"/>
</dbReference>
<evidence type="ECO:0000313" key="3">
    <source>
        <dbReference type="EMBL" id="KAF2459192.1"/>
    </source>
</evidence>
<evidence type="ECO:0000256" key="1">
    <source>
        <dbReference type="ARBA" id="ARBA00010208"/>
    </source>
</evidence>
<dbReference type="GO" id="GO:0000340">
    <property type="term" value="F:RNA 7-methylguanosine cap binding"/>
    <property type="evidence" value="ECO:0007669"/>
    <property type="project" value="TreeGrafter"/>
</dbReference>
<evidence type="ECO:0000313" key="4">
    <source>
        <dbReference type="Proteomes" id="UP000799766"/>
    </source>
</evidence>
<dbReference type="OrthoDB" id="10264956at2759"/>
<dbReference type="PANTHER" id="PTHR12978">
    <property type="entry name" value="HISTIDINE TRIAD HIT PROTEIN MEMBER"/>
    <property type="match status" value="1"/>
</dbReference>
<proteinExistence type="inferred from homology"/>
<dbReference type="SUPFAM" id="SSF102860">
    <property type="entry name" value="mRNA decapping enzyme DcpS N-terminal domain"/>
    <property type="match status" value="1"/>
</dbReference>
<dbReference type="GO" id="GO:0016787">
    <property type="term" value="F:hydrolase activity"/>
    <property type="evidence" value="ECO:0007669"/>
    <property type="project" value="InterPro"/>
</dbReference>
<dbReference type="InterPro" id="IPR008594">
    <property type="entry name" value="DcpS/DCS2"/>
</dbReference>
<dbReference type="Proteomes" id="UP000799766">
    <property type="component" value="Unassembled WGS sequence"/>
</dbReference>
<name>A0A6A6P633_9PEZI</name>
<dbReference type="InterPro" id="IPR036265">
    <property type="entry name" value="HIT-like_sf"/>
</dbReference>
<dbReference type="PIRSF" id="PIRSF028973">
    <property type="entry name" value="Scavenger_mRNA_decap_enz"/>
    <property type="match status" value="1"/>
</dbReference>
<dbReference type="AlphaFoldDB" id="A0A6A6P633"/>
<reference evidence="3" key="1">
    <citation type="journal article" date="2020" name="Stud. Mycol.">
        <title>101 Dothideomycetes genomes: a test case for predicting lifestyles and emergence of pathogens.</title>
        <authorList>
            <person name="Haridas S."/>
            <person name="Albert R."/>
            <person name="Binder M."/>
            <person name="Bloem J."/>
            <person name="Labutti K."/>
            <person name="Salamov A."/>
            <person name="Andreopoulos B."/>
            <person name="Baker S."/>
            <person name="Barry K."/>
            <person name="Bills G."/>
            <person name="Bluhm B."/>
            <person name="Cannon C."/>
            <person name="Castanera R."/>
            <person name="Culley D."/>
            <person name="Daum C."/>
            <person name="Ezra D."/>
            <person name="Gonzalez J."/>
            <person name="Henrissat B."/>
            <person name="Kuo A."/>
            <person name="Liang C."/>
            <person name="Lipzen A."/>
            <person name="Lutzoni F."/>
            <person name="Magnuson J."/>
            <person name="Mondo S."/>
            <person name="Nolan M."/>
            <person name="Ohm R."/>
            <person name="Pangilinan J."/>
            <person name="Park H.-J."/>
            <person name="Ramirez L."/>
            <person name="Alfaro M."/>
            <person name="Sun H."/>
            <person name="Tritt A."/>
            <person name="Yoshinaga Y."/>
            <person name="Zwiers L.-H."/>
            <person name="Turgeon B."/>
            <person name="Goodwin S."/>
            <person name="Spatafora J."/>
            <person name="Crous P."/>
            <person name="Grigoriev I."/>
        </authorList>
    </citation>
    <scope>NUCLEOTIDE SEQUENCE</scope>
    <source>
        <strain evidence="3">ATCC 16933</strain>
    </source>
</reference>
<dbReference type="Gene3D" id="3.30.200.40">
    <property type="entry name" value="Scavenger mRNA decapping enzyme, N-terminal domain"/>
    <property type="match status" value="1"/>
</dbReference>
<accession>A0A6A6P633</accession>
<keyword evidence="4" id="KW-1185">Reference proteome</keyword>
<protein>
    <submittedName>
        <fullName evidence="3">Scavenger mRNA decapping enzyme</fullName>
    </submittedName>
</protein>
<dbReference type="Gene3D" id="3.30.428.10">
    <property type="entry name" value="HIT-like"/>
    <property type="match status" value="1"/>
</dbReference>
<evidence type="ECO:0000256" key="2">
    <source>
        <dbReference type="PIRSR" id="PIRSR028973-1"/>
    </source>
</evidence>
<comment type="similarity">
    <text evidence="1">Belongs to the HIT family.</text>
</comment>
<dbReference type="InterPro" id="IPR011145">
    <property type="entry name" value="Scavenger_mRNA_decap_enz_N"/>
</dbReference>
<dbReference type="PANTHER" id="PTHR12978:SF0">
    <property type="entry name" value="M7GPPPX DIPHOSPHATASE"/>
    <property type="match status" value="1"/>
</dbReference>
<dbReference type="Pfam" id="PF05652">
    <property type="entry name" value="DcpS"/>
    <property type="match status" value="1"/>
</dbReference>
<organism evidence="3 4">
    <name type="scientific">Lineolata rhizophorae</name>
    <dbReference type="NCBI Taxonomy" id="578093"/>
    <lineage>
        <taxon>Eukaryota</taxon>
        <taxon>Fungi</taxon>
        <taxon>Dikarya</taxon>
        <taxon>Ascomycota</taxon>
        <taxon>Pezizomycotina</taxon>
        <taxon>Dothideomycetes</taxon>
        <taxon>Dothideomycetes incertae sedis</taxon>
        <taxon>Lineolatales</taxon>
        <taxon>Lineolataceae</taxon>
        <taxon>Lineolata</taxon>
    </lineage>
</organism>
<dbReference type="GO" id="GO:0000932">
    <property type="term" value="C:P-body"/>
    <property type="evidence" value="ECO:0007669"/>
    <property type="project" value="TreeGrafter"/>
</dbReference>
<dbReference type="GO" id="GO:0000290">
    <property type="term" value="P:deadenylation-dependent decapping of nuclear-transcribed mRNA"/>
    <property type="evidence" value="ECO:0007669"/>
    <property type="project" value="InterPro"/>
</dbReference>
<dbReference type="Pfam" id="PF11969">
    <property type="entry name" value="DcpS_C"/>
    <property type="match status" value="1"/>
</dbReference>